<name>A0A6J4SPJ3_9ACTN</name>
<protein>
    <submittedName>
        <fullName evidence="1">Uncharacterized protein</fullName>
    </submittedName>
</protein>
<dbReference type="AlphaFoldDB" id="A0A6J4SPJ3"/>
<gene>
    <name evidence="1" type="ORF">AVDCRST_MAG05-2343</name>
</gene>
<sequence>EAIALSIHRNRPGLDVRAAPPEEAERELAAFLPHLLVHNDTAPISEGALAGVPWRVEVLYSDSMSARVVADGRDEEVGDMDIGRLLAVVDAAAGPGLAQGAGRA</sequence>
<proteinExistence type="predicted"/>
<organism evidence="1">
    <name type="scientific">uncultured Rubrobacteraceae bacterium</name>
    <dbReference type="NCBI Taxonomy" id="349277"/>
    <lineage>
        <taxon>Bacteria</taxon>
        <taxon>Bacillati</taxon>
        <taxon>Actinomycetota</taxon>
        <taxon>Rubrobacteria</taxon>
        <taxon>Rubrobacterales</taxon>
        <taxon>Rubrobacteraceae</taxon>
        <taxon>environmental samples</taxon>
    </lineage>
</organism>
<reference evidence="1" key="1">
    <citation type="submission" date="2020-02" db="EMBL/GenBank/DDBJ databases">
        <authorList>
            <person name="Meier V. D."/>
        </authorList>
    </citation>
    <scope>NUCLEOTIDE SEQUENCE</scope>
    <source>
        <strain evidence="1">AVDCRST_MAG05</strain>
    </source>
</reference>
<evidence type="ECO:0000313" key="1">
    <source>
        <dbReference type="EMBL" id="CAA9499373.1"/>
    </source>
</evidence>
<dbReference type="EMBL" id="CADCVM010000250">
    <property type="protein sequence ID" value="CAA9499373.1"/>
    <property type="molecule type" value="Genomic_DNA"/>
</dbReference>
<feature type="non-terminal residue" evidence="1">
    <location>
        <position position="1"/>
    </location>
</feature>
<accession>A0A6J4SPJ3</accession>